<comment type="caution">
    <text evidence="2">The sequence shown here is derived from an EMBL/GenBank/DDBJ whole genome shotgun (WGS) entry which is preliminary data.</text>
</comment>
<feature type="compositionally biased region" description="Basic and acidic residues" evidence="1">
    <location>
        <begin position="111"/>
        <end position="123"/>
    </location>
</feature>
<feature type="compositionally biased region" description="Pro residues" evidence="1">
    <location>
        <begin position="220"/>
        <end position="231"/>
    </location>
</feature>
<dbReference type="Proteomes" id="UP001203297">
    <property type="component" value="Unassembled WGS sequence"/>
</dbReference>
<proteinExistence type="predicted"/>
<dbReference type="AlphaFoldDB" id="A0AAD4M400"/>
<sequence length="231" mass="23674">MVTSYTSSWSCTTIFDLIAGTGEIIRGRAMDVADTGRGTGRDIAIEGRAEFERGLDKITEGKSTLAPTVESAPGDGGAGAGTGKESSPTSTSPRPVAAAPCTATAAQYAKRSSETGHYADKGTAEATAGHTGDPQVRLERQPGEQTAPPVPPRDLPGGTNGTAATTGDQRRADAGQQGTGTPSSDRKSDRDEQSGVATDKPESLRDPNAAAETERHSGCPIPPPPLTSEQQ</sequence>
<keyword evidence="3" id="KW-1185">Reference proteome</keyword>
<protein>
    <submittedName>
        <fullName evidence="2">Uncharacterized protein</fullName>
    </submittedName>
</protein>
<evidence type="ECO:0000313" key="2">
    <source>
        <dbReference type="EMBL" id="KAI0298741.1"/>
    </source>
</evidence>
<feature type="region of interest" description="Disordered" evidence="1">
    <location>
        <begin position="56"/>
        <end position="231"/>
    </location>
</feature>
<feature type="compositionally biased region" description="Polar residues" evidence="1">
    <location>
        <begin position="84"/>
        <end position="93"/>
    </location>
</feature>
<evidence type="ECO:0000256" key="1">
    <source>
        <dbReference type="SAM" id="MobiDB-lite"/>
    </source>
</evidence>
<feature type="compositionally biased region" description="Basic and acidic residues" evidence="1">
    <location>
        <begin position="184"/>
        <end position="205"/>
    </location>
</feature>
<organism evidence="2 3">
    <name type="scientific">Multifurca ochricompacta</name>
    <dbReference type="NCBI Taxonomy" id="376703"/>
    <lineage>
        <taxon>Eukaryota</taxon>
        <taxon>Fungi</taxon>
        <taxon>Dikarya</taxon>
        <taxon>Basidiomycota</taxon>
        <taxon>Agaricomycotina</taxon>
        <taxon>Agaricomycetes</taxon>
        <taxon>Russulales</taxon>
        <taxon>Russulaceae</taxon>
        <taxon>Multifurca</taxon>
    </lineage>
</organism>
<feature type="compositionally biased region" description="Low complexity" evidence="1">
    <location>
        <begin position="97"/>
        <end position="109"/>
    </location>
</feature>
<gene>
    <name evidence="2" type="ORF">B0F90DRAFT_1669013</name>
</gene>
<reference evidence="2" key="1">
    <citation type="journal article" date="2022" name="New Phytol.">
        <title>Evolutionary transition to the ectomycorrhizal habit in the genomes of a hyperdiverse lineage of mushroom-forming fungi.</title>
        <authorList>
            <person name="Looney B."/>
            <person name="Miyauchi S."/>
            <person name="Morin E."/>
            <person name="Drula E."/>
            <person name="Courty P.E."/>
            <person name="Kohler A."/>
            <person name="Kuo A."/>
            <person name="LaButti K."/>
            <person name="Pangilinan J."/>
            <person name="Lipzen A."/>
            <person name="Riley R."/>
            <person name="Andreopoulos W."/>
            <person name="He G."/>
            <person name="Johnson J."/>
            <person name="Nolan M."/>
            <person name="Tritt A."/>
            <person name="Barry K.W."/>
            <person name="Grigoriev I.V."/>
            <person name="Nagy L.G."/>
            <person name="Hibbett D."/>
            <person name="Henrissat B."/>
            <person name="Matheny P.B."/>
            <person name="Labbe J."/>
            <person name="Martin F.M."/>
        </authorList>
    </citation>
    <scope>NUCLEOTIDE SEQUENCE</scope>
    <source>
        <strain evidence="2">BPL690</strain>
    </source>
</reference>
<dbReference type="EMBL" id="WTXG01000027">
    <property type="protein sequence ID" value="KAI0298741.1"/>
    <property type="molecule type" value="Genomic_DNA"/>
</dbReference>
<evidence type="ECO:0000313" key="3">
    <source>
        <dbReference type="Proteomes" id="UP001203297"/>
    </source>
</evidence>
<accession>A0AAD4M400</accession>
<name>A0AAD4M400_9AGAM</name>